<organism evidence="1 2">
    <name type="scientific">Streptosporangium sandarakinum</name>
    <dbReference type="NCBI Taxonomy" id="1260955"/>
    <lineage>
        <taxon>Bacteria</taxon>
        <taxon>Bacillati</taxon>
        <taxon>Actinomycetota</taxon>
        <taxon>Actinomycetes</taxon>
        <taxon>Streptosporangiales</taxon>
        <taxon>Streptosporangiaceae</taxon>
        <taxon>Streptosporangium</taxon>
    </lineage>
</organism>
<sequence length="119" mass="12674">MSIYATIKGGITITPPIPLADIDPASHHLPANRPAWASLPIANLAFHLDETNGVADRLVPAVAFGYKIGHPAGELEEIIAAHGAGRTFAGELEIIEEEGDRATIGVVDDHVVEEFSDDW</sequence>
<protein>
    <submittedName>
        <fullName evidence="1">Uncharacterized protein</fullName>
    </submittedName>
</protein>
<dbReference type="EMBL" id="JACCCO010000004">
    <property type="protein sequence ID" value="NYF44633.1"/>
    <property type="molecule type" value="Genomic_DNA"/>
</dbReference>
<proteinExistence type="predicted"/>
<evidence type="ECO:0000313" key="2">
    <source>
        <dbReference type="Proteomes" id="UP000576393"/>
    </source>
</evidence>
<name>A0A852VBM3_9ACTN</name>
<dbReference type="RefSeq" id="WP_179829110.1">
    <property type="nucleotide sequence ID" value="NZ_JACCCO010000004.1"/>
</dbReference>
<accession>A0A852VBM3</accession>
<dbReference type="Proteomes" id="UP000576393">
    <property type="component" value="Unassembled WGS sequence"/>
</dbReference>
<dbReference type="AlphaFoldDB" id="A0A852VBM3"/>
<keyword evidence="2" id="KW-1185">Reference proteome</keyword>
<reference evidence="1 2" key="1">
    <citation type="submission" date="2020-07" db="EMBL/GenBank/DDBJ databases">
        <title>Sequencing the genomes of 1000 actinobacteria strains.</title>
        <authorList>
            <person name="Klenk H.-P."/>
        </authorList>
    </citation>
    <scope>NUCLEOTIDE SEQUENCE [LARGE SCALE GENOMIC DNA]</scope>
    <source>
        <strain evidence="1 2">DSM 45763</strain>
    </source>
</reference>
<comment type="caution">
    <text evidence="1">The sequence shown here is derived from an EMBL/GenBank/DDBJ whole genome shotgun (WGS) entry which is preliminary data.</text>
</comment>
<gene>
    <name evidence="1" type="ORF">HDA43_006875</name>
</gene>
<evidence type="ECO:0000313" key="1">
    <source>
        <dbReference type="EMBL" id="NYF44633.1"/>
    </source>
</evidence>